<dbReference type="PANTHER" id="PTHR11733">
    <property type="entry name" value="ZINC METALLOPROTEASE FAMILY M13 NEPRILYSIN-RELATED"/>
    <property type="match status" value="1"/>
</dbReference>
<dbReference type="EnsemblMetazoa" id="XM_017120420.2">
    <property type="protein sequence ID" value="XP_016975909.2"/>
    <property type="gene ID" value="LOC108042238"/>
</dbReference>
<dbReference type="SUPFAM" id="SSF55486">
    <property type="entry name" value="Metalloproteases ('zincins'), catalytic domain"/>
    <property type="match status" value="1"/>
</dbReference>
<dbReference type="InterPro" id="IPR042089">
    <property type="entry name" value="Peptidase_M13_dom_2"/>
</dbReference>
<dbReference type="PROSITE" id="PS51885">
    <property type="entry name" value="NEPRILYSIN"/>
    <property type="match status" value="1"/>
</dbReference>
<dbReference type="InterPro" id="IPR024079">
    <property type="entry name" value="MetalloPept_cat_dom_sf"/>
</dbReference>
<reference evidence="6" key="1">
    <citation type="journal article" date="2021" name="Elife">
        <title>Highly contiguous assemblies of 101 drosophilid genomes.</title>
        <authorList>
            <person name="Kim B.Y."/>
            <person name="Wang J.R."/>
            <person name="Miller D.E."/>
            <person name="Barmina O."/>
            <person name="Delaney E."/>
            <person name="Thompson A."/>
            <person name="Comeault A.A."/>
            <person name="Peede D."/>
            <person name="D'Agostino E.R."/>
            <person name="Pelaez J."/>
            <person name="Aguilar J.M."/>
            <person name="Haji D."/>
            <person name="Matsunaga T."/>
            <person name="Armstrong E.E."/>
            <person name="Zych M."/>
            <person name="Ogawa Y."/>
            <person name="Stamenkovic-Radak M."/>
            <person name="Jelic M."/>
            <person name="Veselinovic M.S."/>
            <person name="Tanaskovic M."/>
            <person name="Eric P."/>
            <person name="Gao J.J."/>
            <person name="Katoh T.K."/>
            <person name="Toda M.J."/>
            <person name="Watabe H."/>
            <person name="Watada M."/>
            <person name="Davis J.S."/>
            <person name="Moyle L.C."/>
            <person name="Manoli G."/>
            <person name="Bertolini E."/>
            <person name="Kostal V."/>
            <person name="Hawley R.S."/>
            <person name="Takahashi A."/>
            <person name="Jones C.D."/>
            <person name="Price D.K."/>
            <person name="Whiteman N."/>
            <person name="Kopp A."/>
            <person name="Matute D.R."/>
            <person name="Petrov D.A."/>
        </authorList>
    </citation>
    <scope>NUCLEOTIDE SEQUENCE [LARGE SCALE GENOMIC DNA]</scope>
</reference>
<accession>A0ABM5H7Q6</accession>
<evidence type="ECO:0000259" key="4">
    <source>
        <dbReference type="Pfam" id="PF05649"/>
    </source>
</evidence>
<feature type="domain" description="Peptidase M13 N-terminal" evidence="4">
    <location>
        <begin position="51"/>
        <end position="350"/>
    </location>
</feature>
<dbReference type="PANTHER" id="PTHR11733:SF241">
    <property type="entry name" value="GH26575P-RELATED"/>
    <property type="match status" value="1"/>
</dbReference>
<keyword evidence="6" id="KW-1185">Reference proteome</keyword>
<dbReference type="Proteomes" id="UP001652680">
    <property type="component" value="Unassembled WGS sequence"/>
</dbReference>
<dbReference type="RefSeq" id="XP_016975909.2">
    <property type="nucleotide sequence ID" value="XM_017120420.2"/>
</dbReference>
<name>A0ABM5H7Q6_DRORH</name>
<dbReference type="Gene3D" id="3.40.390.10">
    <property type="entry name" value="Collagenase (Catalytic Domain)"/>
    <property type="match status" value="1"/>
</dbReference>
<feature type="chain" id="PRO_5047479099" description="Peptidase M13 N-terminal domain-containing protein" evidence="3">
    <location>
        <begin position="18"/>
        <end position="618"/>
    </location>
</feature>
<evidence type="ECO:0000256" key="1">
    <source>
        <dbReference type="ARBA" id="ARBA00004401"/>
    </source>
</evidence>
<organism evidence="5 6">
    <name type="scientific">Drosophila rhopaloa</name>
    <name type="common">Fruit fly</name>
    <dbReference type="NCBI Taxonomy" id="1041015"/>
    <lineage>
        <taxon>Eukaryota</taxon>
        <taxon>Metazoa</taxon>
        <taxon>Ecdysozoa</taxon>
        <taxon>Arthropoda</taxon>
        <taxon>Hexapoda</taxon>
        <taxon>Insecta</taxon>
        <taxon>Pterygota</taxon>
        <taxon>Neoptera</taxon>
        <taxon>Endopterygota</taxon>
        <taxon>Diptera</taxon>
        <taxon>Brachycera</taxon>
        <taxon>Muscomorpha</taxon>
        <taxon>Ephydroidea</taxon>
        <taxon>Drosophilidae</taxon>
        <taxon>Drosophila</taxon>
        <taxon>Sophophora</taxon>
    </lineage>
</organism>
<dbReference type="Gene3D" id="1.10.1380.10">
    <property type="entry name" value="Neutral endopeptidase , domain2"/>
    <property type="match status" value="1"/>
</dbReference>
<comment type="subcellular location">
    <subcellularLocation>
        <location evidence="1">Cell membrane</location>
        <topology evidence="1">Single-pass type II membrane protein</topology>
    </subcellularLocation>
</comment>
<sequence>MLSRVLTILWVAGLARGQDSLSTTSKMARVENDLLHFSYKLEQYLDTSKQPCQDFYSYVCSRSANLSQTGRQRVQSFLKQADNEQLMDMEVQLVNFFRSCEIGRGIEALKGSQLFRLSGGWPALEPLKANASQRTNQTQSWLALLGHFHEMGAPYFFETVVTMQSNKRLVVLQPDTTRRNTLRKFEQRVSEVLQSFGIEQSRAHVAALEVLSLERSRREIVKAEHIEDQVQFSYGNFKRSAFGNASLPRLDWDGYFRKFLGGKTPQPGDTVVVKQLPRLVDYLVLLQNTSMVRLLNWIWTDYLMDIADTDCHQLAETYAGDLYAHVVQRVTADRVELAQMYSALGKAYADQLAGSVWVDEISRQNSQHFLGSVIHLTLDGDEQLASAYRSTLLGRRNLYRNLEKLRQFQRRRQPASQSSQQVRQFAQEFATVSGLLDQRNLSTPLNYLLLGEFFSRSLVTAGSSSRTPGAWRSLDSERRFGVFQECTAGQADTNDLLLQLLAQGQALSGFKQALPPRSPLHERIERLLAAGRTKMSLQKLFFVGSLLADCRSELGALQQDRKRQVTHAALRNSREFAEAFQCRPGDALFAPRSGAIPSSIGPPDLELSAAASAGVKNR</sequence>
<dbReference type="InterPro" id="IPR008753">
    <property type="entry name" value="Peptidase_M13_N"/>
</dbReference>
<comment type="similarity">
    <text evidence="2">Belongs to the peptidase M13 family.</text>
</comment>
<dbReference type="InterPro" id="IPR000718">
    <property type="entry name" value="Peptidase_M13"/>
</dbReference>
<evidence type="ECO:0000256" key="2">
    <source>
        <dbReference type="ARBA" id="ARBA00007357"/>
    </source>
</evidence>
<dbReference type="GeneID" id="108042238"/>
<protein>
    <recommendedName>
        <fullName evidence="4">Peptidase M13 N-terminal domain-containing protein</fullName>
    </recommendedName>
</protein>
<reference evidence="5" key="2">
    <citation type="submission" date="2025-05" db="UniProtKB">
        <authorList>
            <consortium name="EnsemblMetazoa"/>
        </authorList>
    </citation>
    <scope>IDENTIFICATION</scope>
</reference>
<evidence type="ECO:0000313" key="6">
    <source>
        <dbReference type="Proteomes" id="UP001652680"/>
    </source>
</evidence>
<evidence type="ECO:0000313" key="5">
    <source>
        <dbReference type="EnsemblMetazoa" id="XP_016975909.2"/>
    </source>
</evidence>
<feature type="signal peptide" evidence="3">
    <location>
        <begin position="1"/>
        <end position="17"/>
    </location>
</feature>
<proteinExistence type="inferred from homology"/>
<evidence type="ECO:0000256" key="3">
    <source>
        <dbReference type="SAM" id="SignalP"/>
    </source>
</evidence>
<keyword evidence="3" id="KW-0732">Signal</keyword>
<dbReference type="Pfam" id="PF05649">
    <property type="entry name" value="Peptidase_M13_N"/>
    <property type="match status" value="1"/>
</dbReference>